<feature type="region of interest" description="Disordered" evidence="1">
    <location>
        <begin position="28"/>
        <end position="53"/>
    </location>
</feature>
<dbReference type="Proteomes" id="UP001055167">
    <property type="component" value="Unassembled WGS sequence"/>
</dbReference>
<evidence type="ECO:0000256" key="1">
    <source>
        <dbReference type="SAM" id="MobiDB-lite"/>
    </source>
</evidence>
<evidence type="ECO:0000313" key="4">
    <source>
        <dbReference type="Proteomes" id="UP001055167"/>
    </source>
</evidence>
<feature type="signal peptide" evidence="2">
    <location>
        <begin position="1"/>
        <end position="25"/>
    </location>
</feature>
<gene>
    <name evidence="3" type="ORF">OPKNFCMD_2227</name>
</gene>
<comment type="caution">
    <text evidence="3">The sequence shown here is derived from an EMBL/GenBank/DDBJ whole genome shotgun (WGS) entry which is preliminary data.</text>
</comment>
<keyword evidence="4" id="KW-1185">Reference proteome</keyword>
<protein>
    <submittedName>
        <fullName evidence="3">Uncharacterized protein</fullName>
    </submittedName>
</protein>
<accession>A0ABQ4QWR5</accession>
<keyword evidence="2" id="KW-0732">Signal</keyword>
<reference evidence="3" key="1">
    <citation type="journal article" date="2021" name="Front. Microbiol.">
        <title>Comprehensive Comparative Genomics and Phenotyping of Methylobacterium Species.</title>
        <authorList>
            <person name="Alessa O."/>
            <person name="Ogura Y."/>
            <person name="Fujitani Y."/>
            <person name="Takami H."/>
            <person name="Hayashi T."/>
            <person name="Sahin N."/>
            <person name="Tani A."/>
        </authorList>
    </citation>
    <scope>NUCLEOTIDE SEQUENCE</scope>
    <source>
        <strain evidence="3">KCTC 52305</strain>
    </source>
</reference>
<proteinExistence type="predicted"/>
<dbReference type="RefSeq" id="WP_128564159.1">
    <property type="nucleotide sequence ID" value="NZ_BPQH01000006.1"/>
</dbReference>
<evidence type="ECO:0000256" key="2">
    <source>
        <dbReference type="SAM" id="SignalP"/>
    </source>
</evidence>
<evidence type="ECO:0000313" key="3">
    <source>
        <dbReference type="EMBL" id="GJD49496.1"/>
    </source>
</evidence>
<dbReference type="EMBL" id="BPQH01000006">
    <property type="protein sequence ID" value="GJD49496.1"/>
    <property type="molecule type" value="Genomic_DNA"/>
</dbReference>
<feature type="chain" id="PRO_5045755816" evidence="2">
    <location>
        <begin position="26"/>
        <end position="119"/>
    </location>
</feature>
<reference evidence="3" key="2">
    <citation type="submission" date="2021-08" db="EMBL/GenBank/DDBJ databases">
        <authorList>
            <person name="Tani A."/>
            <person name="Ola A."/>
            <person name="Ogura Y."/>
            <person name="Katsura K."/>
            <person name="Hayashi T."/>
        </authorList>
    </citation>
    <scope>NUCLEOTIDE SEQUENCE</scope>
    <source>
        <strain evidence="3">KCTC 52305</strain>
    </source>
</reference>
<name>A0ABQ4QWR5_9HYPH</name>
<sequence length="119" mass="12443">MFGPARTIRPALAAGLLTLALAAQAAADGLPGGHPAPGDPRLGGPPSGDEPRAIRALWHGPVVRRAHAGRGRPVGRGRLVGRVQPVSWGETDGEAYEAWMPRPTGLPIYNIPPPVFPAW</sequence>
<organism evidence="3 4">
    <name type="scientific">Methylobacterium crusticola</name>
    <dbReference type="NCBI Taxonomy" id="1697972"/>
    <lineage>
        <taxon>Bacteria</taxon>
        <taxon>Pseudomonadati</taxon>
        <taxon>Pseudomonadota</taxon>
        <taxon>Alphaproteobacteria</taxon>
        <taxon>Hyphomicrobiales</taxon>
        <taxon>Methylobacteriaceae</taxon>
        <taxon>Methylobacterium</taxon>
    </lineage>
</organism>